<protein>
    <submittedName>
        <fullName evidence="2">Transposase IS116/IS110/IS902 family protein</fullName>
    </submittedName>
</protein>
<feature type="domain" description="Transposase IS110-like N-terminal" evidence="1">
    <location>
        <begin position="43"/>
        <end position="141"/>
    </location>
</feature>
<dbReference type="GO" id="GO:0006313">
    <property type="term" value="P:DNA transposition"/>
    <property type="evidence" value="ECO:0007669"/>
    <property type="project" value="InterPro"/>
</dbReference>
<organism evidence="2">
    <name type="scientific">gut metagenome</name>
    <dbReference type="NCBI Taxonomy" id="749906"/>
    <lineage>
        <taxon>unclassified sequences</taxon>
        <taxon>metagenomes</taxon>
        <taxon>organismal metagenomes</taxon>
    </lineage>
</organism>
<dbReference type="AlphaFoldDB" id="J9G0S3"/>
<evidence type="ECO:0000313" key="2">
    <source>
        <dbReference type="EMBL" id="EJW95407.1"/>
    </source>
</evidence>
<name>J9G0S3_9ZZZZ</name>
<dbReference type="Pfam" id="PF01548">
    <property type="entry name" value="DEDD_Tnp_IS110"/>
    <property type="match status" value="1"/>
</dbReference>
<dbReference type="GO" id="GO:0004803">
    <property type="term" value="F:transposase activity"/>
    <property type="evidence" value="ECO:0007669"/>
    <property type="project" value="InterPro"/>
</dbReference>
<dbReference type="GO" id="GO:0003677">
    <property type="term" value="F:DNA binding"/>
    <property type="evidence" value="ECO:0007669"/>
    <property type="project" value="InterPro"/>
</dbReference>
<dbReference type="PANTHER" id="PTHR33055:SF15">
    <property type="entry name" value="TRANSPOSASE-RELATED"/>
    <property type="match status" value="1"/>
</dbReference>
<dbReference type="EMBL" id="AMCI01005817">
    <property type="protein sequence ID" value="EJW95407.1"/>
    <property type="molecule type" value="Genomic_DNA"/>
</dbReference>
<sequence>MLRLGRTQERNSGHRRGRRLHEGDSYLFLYNEIIDRIERLAIGLGVTHVAMESTGVYWKPVMNIFDPGGFIILVVNARHIKYVPGHKTDKKDFAYICKLLRAGLLKGSFVPNQSQRDLRDLTRYRRKLVQNLAAEHNRLILIFEDANLKLSSVFSDVTGKTCIAVIDHVVDGNTDPEFLASLCTHWRLKVIFETITSSCFLPPLQYG</sequence>
<comment type="caution">
    <text evidence="2">The sequence shown here is derived from an EMBL/GenBank/DDBJ whole genome shotgun (WGS) entry which is preliminary data.</text>
</comment>
<evidence type="ECO:0000259" key="1">
    <source>
        <dbReference type="Pfam" id="PF01548"/>
    </source>
</evidence>
<dbReference type="InterPro" id="IPR047650">
    <property type="entry name" value="Transpos_IS110"/>
</dbReference>
<reference evidence="2" key="1">
    <citation type="journal article" date="2012" name="PLoS ONE">
        <title>Gene sets for utilization of primary and secondary nutrition supplies in the distal gut of endangered iberian lynx.</title>
        <authorList>
            <person name="Alcaide M."/>
            <person name="Messina E."/>
            <person name="Richter M."/>
            <person name="Bargiela R."/>
            <person name="Peplies J."/>
            <person name="Huws S.A."/>
            <person name="Newbold C.J."/>
            <person name="Golyshin P.N."/>
            <person name="Simon M.A."/>
            <person name="Lopez G."/>
            <person name="Yakimov M.M."/>
            <person name="Ferrer M."/>
        </authorList>
    </citation>
    <scope>NUCLEOTIDE SEQUENCE</scope>
</reference>
<dbReference type="InterPro" id="IPR002525">
    <property type="entry name" value="Transp_IS110-like_N"/>
</dbReference>
<gene>
    <name evidence="2" type="ORF">EVA_16475</name>
</gene>
<dbReference type="PANTHER" id="PTHR33055">
    <property type="entry name" value="TRANSPOSASE FOR INSERTION SEQUENCE ELEMENT IS1111A"/>
    <property type="match status" value="1"/>
</dbReference>
<proteinExistence type="predicted"/>
<accession>J9G0S3</accession>